<evidence type="ECO:0008006" key="3">
    <source>
        <dbReference type="Google" id="ProtNLM"/>
    </source>
</evidence>
<keyword evidence="2" id="KW-1185">Reference proteome</keyword>
<accession>A0A166Q4K7</accession>
<dbReference type="Proteomes" id="UP000076532">
    <property type="component" value="Unassembled WGS sequence"/>
</dbReference>
<protein>
    <recommendedName>
        <fullName evidence="3">AB hydrolase-1 domain-containing protein</fullName>
    </recommendedName>
</protein>
<organism evidence="1 2">
    <name type="scientific">Athelia psychrophila</name>
    <dbReference type="NCBI Taxonomy" id="1759441"/>
    <lineage>
        <taxon>Eukaryota</taxon>
        <taxon>Fungi</taxon>
        <taxon>Dikarya</taxon>
        <taxon>Basidiomycota</taxon>
        <taxon>Agaricomycotina</taxon>
        <taxon>Agaricomycetes</taxon>
        <taxon>Agaricomycetidae</taxon>
        <taxon>Atheliales</taxon>
        <taxon>Atheliaceae</taxon>
        <taxon>Athelia</taxon>
    </lineage>
</organism>
<dbReference type="AlphaFoldDB" id="A0A166Q4K7"/>
<dbReference type="SUPFAM" id="SSF53474">
    <property type="entry name" value="alpha/beta-Hydrolases"/>
    <property type="match status" value="1"/>
</dbReference>
<evidence type="ECO:0000313" key="2">
    <source>
        <dbReference type="Proteomes" id="UP000076532"/>
    </source>
</evidence>
<name>A0A166Q4K7_9AGAM</name>
<gene>
    <name evidence="1" type="ORF">FIBSPDRAFT_886959</name>
</gene>
<evidence type="ECO:0000313" key="1">
    <source>
        <dbReference type="EMBL" id="KZP26745.1"/>
    </source>
</evidence>
<reference evidence="1 2" key="1">
    <citation type="journal article" date="2016" name="Mol. Biol. Evol.">
        <title>Comparative Genomics of Early-Diverging Mushroom-Forming Fungi Provides Insights into the Origins of Lignocellulose Decay Capabilities.</title>
        <authorList>
            <person name="Nagy L.G."/>
            <person name="Riley R."/>
            <person name="Tritt A."/>
            <person name="Adam C."/>
            <person name="Daum C."/>
            <person name="Floudas D."/>
            <person name="Sun H."/>
            <person name="Yadav J.S."/>
            <person name="Pangilinan J."/>
            <person name="Larsson K.H."/>
            <person name="Matsuura K."/>
            <person name="Barry K."/>
            <person name="Labutti K."/>
            <person name="Kuo R."/>
            <person name="Ohm R.A."/>
            <person name="Bhattacharya S.S."/>
            <person name="Shirouzu T."/>
            <person name="Yoshinaga Y."/>
            <person name="Martin F.M."/>
            <person name="Grigoriev I.V."/>
            <person name="Hibbett D.S."/>
        </authorList>
    </citation>
    <scope>NUCLEOTIDE SEQUENCE [LARGE SCALE GENOMIC DNA]</scope>
    <source>
        <strain evidence="1 2">CBS 109695</strain>
    </source>
</reference>
<proteinExistence type="predicted"/>
<dbReference type="Gene3D" id="3.40.50.1820">
    <property type="entry name" value="alpha/beta hydrolase"/>
    <property type="match status" value="1"/>
</dbReference>
<dbReference type="InterPro" id="IPR029058">
    <property type="entry name" value="AB_hydrolase_fold"/>
</dbReference>
<sequence>MPTAPVDNNGTVLFYTDSGPIEGSDNYTTLVIYHDTFHKLLPLGAKDNIRLVIVNRRDYAGSTPYTDGNLADLNAGKAVFMERLAAEVAHLLVWFSETHDIPKISADGKKGGFAVMGWSSGLATPLSIFAYPEVVGKVAYAKLEPYYRRLIIYGAADAPFLPFGYDQPPEGYNPFTDPDLPTPEAIFNNFSIWVSGYYVHPDLASRSVHGLDFSKRGARASIENMTTEEMSKNSYQFDGHAAARSEGPMFFQMQPALKIMAQRALFNEKLAAEVLPNVTVDHVWCKNAQWYCAYGMIETERQHNEHTKHGRKIRPIRFIEAAGNHFVHWDDPAEFWAATVQSINH</sequence>
<dbReference type="EMBL" id="KV417512">
    <property type="protein sequence ID" value="KZP26745.1"/>
    <property type="molecule type" value="Genomic_DNA"/>
</dbReference>
<dbReference type="OrthoDB" id="5311491at2759"/>